<evidence type="ECO:0000313" key="6">
    <source>
        <dbReference type="EMBL" id="MFC0517378.1"/>
    </source>
</evidence>
<evidence type="ECO:0000256" key="1">
    <source>
        <dbReference type="ARBA" id="ARBA00023015"/>
    </source>
</evidence>
<accession>A0ABV6LD17</accession>
<feature type="domain" description="HTH tetR-type" evidence="5">
    <location>
        <begin position="5"/>
        <end position="65"/>
    </location>
</feature>
<dbReference type="SUPFAM" id="SSF46689">
    <property type="entry name" value="Homeodomain-like"/>
    <property type="match status" value="1"/>
</dbReference>
<organism evidence="6 7">
    <name type="scientific">Mucilaginibacter angelicae</name>
    <dbReference type="NCBI Taxonomy" id="869718"/>
    <lineage>
        <taxon>Bacteria</taxon>
        <taxon>Pseudomonadati</taxon>
        <taxon>Bacteroidota</taxon>
        <taxon>Sphingobacteriia</taxon>
        <taxon>Sphingobacteriales</taxon>
        <taxon>Sphingobacteriaceae</taxon>
        <taxon>Mucilaginibacter</taxon>
    </lineage>
</organism>
<dbReference type="PROSITE" id="PS50977">
    <property type="entry name" value="HTH_TETR_2"/>
    <property type="match status" value="1"/>
</dbReference>
<dbReference type="InterPro" id="IPR011075">
    <property type="entry name" value="TetR_C"/>
</dbReference>
<comment type="caution">
    <text evidence="6">The sequence shown here is derived from an EMBL/GenBank/DDBJ whole genome shotgun (WGS) entry which is preliminary data.</text>
</comment>
<dbReference type="PANTHER" id="PTHR47506">
    <property type="entry name" value="TRANSCRIPTIONAL REGULATORY PROTEIN"/>
    <property type="match status" value="1"/>
</dbReference>
<proteinExistence type="predicted"/>
<dbReference type="Proteomes" id="UP001589828">
    <property type="component" value="Unassembled WGS sequence"/>
</dbReference>
<keyword evidence="1" id="KW-0805">Transcription regulation</keyword>
<dbReference type="Pfam" id="PF16925">
    <property type="entry name" value="TetR_C_13"/>
    <property type="match status" value="1"/>
</dbReference>
<evidence type="ECO:0000256" key="2">
    <source>
        <dbReference type="ARBA" id="ARBA00023125"/>
    </source>
</evidence>
<dbReference type="PANTHER" id="PTHR47506:SF3">
    <property type="entry name" value="HTH-TYPE TRANSCRIPTIONAL REGULATOR LMRA"/>
    <property type="match status" value="1"/>
</dbReference>
<protein>
    <submittedName>
        <fullName evidence="6">TetR/AcrR family transcriptional regulator</fullName>
    </submittedName>
</protein>
<gene>
    <name evidence="6" type="ORF">ACFFGT_24420</name>
</gene>
<evidence type="ECO:0000259" key="5">
    <source>
        <dbReference type="PROSITE" id="PS50977"/>
    </source>
</evidence>
<dbReference type="Gene3D" id="1.10.357.10">
    <property type="entry name" value="Tetracycline Repressor, domain 2"/>
    <property type="match status" value="1"/>
</dbReference>
<dbReference type="SUPFAM" id="SSF48498">
    <property type="entry name" value="Tetracyclin repressor-like, C-terminal domain"/>
    <property type="match status" value="1"/>
</dbReference>
<keyword evidence="2 4" id="KW-0238">DNA-binding</keyword>
<name>A0ABV6LD17_9SPHI</name>
<dbReference type="PRINTS" id="PR00455">
    <property type="entry name" value="HTHTETR"/>
</dbReference>
<keyword evidence="3" id="KW-0804">Transcription</keyword>
<dbReference type="Pfam" id="PF00440">
    <property type="entry name" value="TetR_N"/>
    <property type="match status" value="1"/>
</dbReference>
<evidence type="ECO:0000313" key="7">
    <source>
        <dbReference type="Proteomes" id="UP001589828"/>
    </source>
</evidence>
<dbReference type="RefSeq" id="WP_377025132.1">
    <property type="nucleotide sequence ID" value="NZ_JBHLTS010000074.1"/>
</dbReference>
<evidence type="ECO:0000256" key="3">
    <source>
        <dbReference type="ARBA" id="ARBA00023163"/>
    </source>
</evidence>
<sequence length="196" mass="21781">MGKAERTRQFIIETAAPIFNEKGIAGTTIDDILAATKMAKGGLYGHFESKDEIAKVMVNYLLDKLNDKVIAVVSKEKTAIKKVFAFIDLYKDPINSYIDGGCPILNFGVEADDNNPMLKQRLKIQIEEGQKIFTEIINKGIADGEISSEIDAADYALKMFASLEGGMLVSRVTGSSKYMNSLVRMLKNELRQYELK</sequence>
<evidence type="ECO:0000256" key="4">
    <source>
        <dbReference type="PROSITE-ProRule" id="PRU00335"/>
    </source>
</evidence>
<dbReference type="InterPro" id="IPR036271">
    <property type="entry name" value="Tet_transcr_reg_TetR-rel_C_sf"/>
</dbReference>
<keyword evidence="7" id="KW-1185">Reference proteome</keyword>
<dbReference type="EMBL" id="JBHLTS010000074">
    <property type="protein sequence ID" value="MFC0517378.1"/>
    <property type="molecule type" value="Genomic_DNA"/>
</dbReference>
<dbReference type="InterPro" id="IPR009057">
    <property type="entry name" value="Homeodomain-like_sf"/>
</dbReference>
<feature type="DNA-binding region" description="H-T-H motif" evidence="4">
    <location>
        <begin position="28"/>
        <end position="47"/>
    </location>
</feature>
<reference evidence="6 7" key="1">
    <citation type="submission" date="2024-09" db="EMBL/GenBank/DDBJ databases">
        <authorList>
            <person name="Sun Q."/>
            <person name="Mori K."/>
        </authorList>
    </citation>
    <scope>NUCLEOTIDE SEQUENCE [LARGE SCALE GENOMIC DNA]</scope>
    <source>
        <strain evidence="6 7">NCAIM B.02415</strain>
    </source>
</reference>
<dbReference type="InterPro" id="IPR001647">
    <property type="entry name" value="HTH_TetR"/>
</dbReference>